<name>A0A9P0K5Z3_ACAOB</name>
<dbReference type="AlphaFoldDB" id="A0A9P0K5Z3"/>
<sequence>MRAVQINEDEPQILSDRESDDATFEAYANGLEEDEEALKQDELFLKGVENLKIGKWVLVSFKGKKSILFYAGQIITLDEESQPTIKFLKKTKRHAHSSVFHRPEQEDNHLVAASDIERV</sequence>
<proteinExistence type="predicted"/>
<comment type="caution">
    <text evidence="1">The sequence shown here is derived from an EMBL/GenBank/DDBJ whole genome shotgun (WGS) entry which is preliminary data.</text>
</comment>
<dbReference type="Proteomes" id="UP001152888">
    <property type="component" value="Unassembled WGS sequence"/>
</dbReference>
<dbReference type="EMBL" id="CAKOFQ010006748">
    <property type="protein sequence ID" value="CAH1967803.1"/>
    <property type="molecule type" value="Genomic_DNA"/>
</dbReference>
<evidence type="ECO:0000313" key="2">
    <source>
        <dbReference type="Proteomes" id="UP001152888"/>
    </source>
</evidence>
<organism evidence="1 2">
    <name type="scientific">Acanthoscelides obtectus</name>
    <name type="common">Bean weevil</name>
    <name type="synonym">Bruchus obtectus</name>
    <dbReference type="NCBI Taxonomy" id="200917"/>
    <lineage>
        <taxon>Eukaryota</taxon>
        <taxon>Metazoa</taxon>
        <taxon>Ecdysozoa</taxon>
        <taxon>Arthropoda</taxon>
        <taxon>Hexapoda</taxon>
        <taxon>Insecta</taxon>
        <taxon>Pterygota</taxon>
        <taxon>Neoptera</taxon>
        <taxon>Endopterygota</taxon>
        <taxon>Coleoptera</taxon>
        <taxon>Polyphaga</taxon>
        <taxon>Cucujiformia</taxon>
        <taxon>Chrysomeloidea</taxon>
        <taxon>Chrysomelidae</taxon>
        <taxon>Bruchinae</taxon>
        <taxon>Bruchini</taxon>
        <taxon>Acanthoscelides</taxon>
    </lineage>
</organism>
<evidence type="ECO:0000313" key="1">
    <source>
        <dbReference type="EMBL" id="CAH1967803.1"/>
    </source>
</evidence>
<accession>A0A9P0K5Z3</accession>
<gene>
    <name evidence="1" type="ORF">ACAOBT_LOCUS7559</name>
</gene>
<keyword evidence="2" id="KW-1185">Reference proteome</keyword>
<dbReference type="OrthoDB" id="6783154at2759"/>
<protein>
    <submittedName>
        <fullName evidence="1">Uncharacterized protein</fullName>
    </submittedName>
</protein>
<reference evidence="1" key="1">
    <citation type="submission" date="2022-03" db="EMBL/GenBank/DDBJ databases">
        <authorList>
            <person name="Sayadi A."/>
        </authorList>
    </citation>
    <scope>NUCLEOTIDE SEQUENCE</scope>
</reference>